<accession>A0A6G1PE39</accession>
<dbReference type="EMBL" id="CM015715">
    <property type="protein sequence ID" value="KAF3688463.1"/>
    <property type="molecule type" value="Genomic_DNA"/>
</dbReference>
<keyword evidence="4" id="KW-1185">Reference proteome</keyword>
<reference evidence="4" key="2">
    <citation type="submission" date="2019-02" db="EMBL/GenBank/DDBJ databases">
        <title>Opniocepnalus argus Var Kimnra genome.</title>
        <authorList>
            <person name="Zhou C."/>
            <person name="Xiao S."/>
        </authorList>
    </citation>
    <scope>NUCLEOTIDE SEQUENCE [LARGE SCALE GENOMIC DNA]</scope>
</reference>
<protein>
    <submittedName>
        <fullName evidence="3">Coiled-coil domain-containing protein 122</fullName>
    </submittedName>
</protein>
<sequence length="263" mass="30216">MFDPNKPALLADAQMSNSRHSEDGTPEFSLSKAVEDVSTHGYALTETLTEKEKRLSALQAAHSDVEKKTEVAQQELRSKVREILLLECEMEQAERRITVLHGRCVFISKENTELQILISEEEESAAMTLAGFSTYRKKMEDHRAAVLHASSQTEVHKELEEKRALVRMLRQKKEELMEDLKSSDGNTVQMAKIQNRRYEAIVKRLHCQLSRAQAVQRQMSEDIYRMERQLAELKQQQESSPDLAVSGYENIVSGLYHFQKHDL</sequence>
<dbReference type="Proteomes" id="UP000503349">
    <property type="component" value="Chromosome 4"/>
</dbReference>
<evidence type="ECO:0000313" key="3">
    <source>
        <dbReference type="EMBL" id="KAF3688463.1"/>
    </source>
</evidence>
<keyword evidence="1" id="KW-0175">Coiled coil</keyword>
<evidence type="ECO:0000256" key="1">
    <source>
        <dbReference type="SAM" id="Coils"/>
    </source>
</evidence>
<gene>
    <name evidence="3" type="ORF">EXN66_Car004135</name>
</gene>
<proteinExistence type="predicted"/>
<organism evidence="3 4">
    <name type="scientific">Channa argus</name>
    <name type="common">Northern snakehead</name>
    <name type="synonym">Ophicephalus argus</name>
    <dbReference type="NCBI Taxonomy" id="215402"/>
    <lineage>
        <taxon>Eukaryota</taxon>
        <taxon>Metazoa</taxon>
        <taxon>Chordata</taxon>
        <taxon>Craniata</taxon>
        <taxon>Vertebrata</taxon>
        <taxon>Euteleostomi</taxon>
        <taxon>Actinopterygii</taxon>
        <taxon>Neopterygii</taxon>
        <taxon>Teleostei</taxon>
        <taxon>Neoteleostei</taxon>
        <taxon>Acanthomorphata</taxon>
        <taxon>Anabantaria</taxon>
        <taxon>Anabantiformes</taxon>
        <taxon>Channoidei</taxon>
        <taxon>Channidae</taxon>
        <taxon>Channa</taxon>
    </lineage>
</organism>
<reference evidence="3 4" key="1">
    <citation type="submission" date="2019-02" db="EMBL/GenBank/DDBJ databases">
        <title>Opniocepnalus argus genome.</title>
        <authorList>
            <person name="Zhou C."/>
            <person name="Xiao S."/>
        </authorList>
    </citation>
    <scope>NUCLEOTIDE SEQUENCE [LARGE SCALE GENOMIC DNA]</scope>
    <source>
        <strain evidence="3">OARG1902GOOAL</strain>
        <tissue evidence="3">Muscle</tissue>
    </source>
</reference>
<feature type="region of interest" description="Disordered" evidence="2">
    <location>
        <begin position="1"/>
        <end position="27"/>
    </location>
</feature>
<feature type="coiled-coil region" evidence="1">
    <location>
        <begin position="159"/>
        <end position="186"/>
    </location>
</feature>
<evidence type="ECO:0000256" key="2">
    <source>
        <dbReference type="SAM" id="MobiDB-lite"/>
    </source>
</evidence>
<feature type="coiled-coil region" evidence="1">
    <location>
        <begin position="48"/>
        <end position="96"/>
    </location>
</feature>
<dbReference type="AlphaFoldDB" id="A0A6G1PE39"/>
<name>A0A6G1PE39_CHAAH</name>
<evidence type="ECO:0000313" key="4">
    <source>
        <dbReference type="Proteomes" id="UP000503349"/>
    </source>
</evidence>